<evidence type="ECO:0000256" key="2">
    <source>
        <dbReference type="ARBA" id="ARBA00004776"/>
    </source>
</evidence>
<dbReference type="EMBL" id="BBMN01000006">
    <property type="protein sequence ID" value="GAL05199.1"/>
    <property type="molecule type" value="Genomic_DNA"/>
</dbReference>
<dbReference type="InterPro" id="IPR006311">
    <property type="entry name" value="TAT_signal"/>
</dbReference>
<keyword evidence="4" id="KW-0479">Metal-binding</keyword>
<evidence type="ECO:0000313" key="13">
    <source>
        <dbReference type="Proteomes" id="UP000029227"/>
    </source>
</evidence>
<evidence type="ECO:0000256" key="3">
    <source>
        <dbReference type="ARBA" id="ARBA00022670"/>
    </source>
</evidence>
<dbReference type="SUPFAM" id="SSF55166">
    <property type="entry name" value="Hedgehog/DD-peptidase"/>
    <property type="match status" value="1"/>
</dbReference>
<comment type="pathway">
    <text evidence="2">Cell wall biogenesis; cell wall polysaccharide biosynthesis.</text>
</comment>
<dbReference type="CDD" id="cd14844">
    <property type="entry name" value="Zn-DD-carboxypeptidase_like"/>
    <property type="match status" value="1"/>
</dbReference>
<dbReference type="GO" id="GO:0006508">
    <property type="term" value="P:proteolysis"/>
    <property type="evidence" value="ECO:0007669"/>
    <property type="project" value="UniProtKB-KW"/>
</dbReference>
<keyword evidence="6" id="KW-0378">Hydrolase</keyword>
<dbReference type="GO" id="GO:0008237">
    <property type="term" value="F:metallopeptidase activity"/>
    <property type="evidence" value="ECO:0007669"/>
    <property type="project" value="UniProtKB-KW"/>
</dbReference>
<evidence type="ECO:0000256" key="1">
    <source>
        <dbReference type="ARBA" id="ARBA00001947"/>
    </source>
</evidence>
<comment type="similarity">
    <text evidence="10">Belongs to the peptidase M15 family.</text>
</comment>
<evidence type="ECO:0000256" key="11">
    <source>
        <dbReference type="ARBA" id="ARBA00093666"/>
    </source>
</evidence>
<accession>A0A090QTM2</accession>
<dbReference type="InterPro" id="IPR009045">
    <property type="entry name" value="Zn_M74/Hedgehog-like"/>
</dbReference>
<dbReference type="PROSITE" id="PS51318">
    <property type="entry name" value="TAT"/>
    <property type="match status" value="1"/>
</dbReference>
<keyword evidence="9" id="KW-0961">Cell wall biogenesis/degradation</keyword>
<dbReference type="STRING" id="754436.JCM19237_3582"/>
<comment type="caution">
    <text evidence="12">The sequence shown here is derived from an EMBL/GenBank/DDBJ whole genome shotgun (WGS) entry which is preliminary data.</text>
</comment>
<protein>
    <recommendedName>
        <fullName evidence="11">Murein endopeptidase K</fullName>
    </recommendedName>
</protein>
<dbReference type="GO" id="GO:0071555">
    <property type="term" value="P:cell wall organization"/>
    <property type="evidence" value="ECO:0007669"/>
    <property type="project" value="UniProtKB-KW"/>
</dbReference>
<dbReference type="eggNOG" id="COG3108">
    <property type="taxonomic scope" value="Bacteria"/>
</dbReference>
<reference evidence="12 13" key="1">
    <citation type="journal article" date="2014" name="Genome Announc.">
        <title>Draft Genome Sequences of Two Vibrionaceae Species, Vibrio ponticus C121 and Photobacterium aphoticum C119, Isolated as Coral Reef Microbiota.</title>
        <authorList>
            <person name="Al-saari N."/>
            <person name="Meirelles P.M."/>
            <person name="Mino S."/>
            <person name="Suda W."/>
            <person name="Oshima K."/>
            <person name="Hattori M."/>
            <person name="Ohkuma M."/>
            <person name="Thompson F.L."/>
            <person name="Gomez-Gil B."/>
            <person name="Sawabe T."/>
            <person name="Sawabe T."/>
        </authorList>
    </citation>
    <scope>NUCLEOTIDE SEQUENCE [LARGE SCALE GENOMIC DNA]</scope>
    <source>
        <strain evidence="12 13">JCM 19237</strain>
    </source>
</reference>
<dbReference type="GO" id="GO:0046872">
    <property type="term" value="F:metal ion binding"/>
    <property type="evidence" value="ECO:0007669"/>
    <property type="project" value="UniProtKB-KW"/>
</dbReference>
<keyword evidence="5" id="KW-0732">Signal</keyword>
<dbReference type="PANTHER" id="PTHR37425:SF1">
    <property type="entry name" value="OUTER MEMBRANE PROTEIN"/>
    <property type="match status" value="1"/>
</dbReference>
<name>A0A090QTM2_9GAMM</name>
<evidence type="ECO:0000256" key="10">
    <source>
        <dbReference type="ARBA" id="ARBA00093448"/>
    </source>
</evidence>
<organism evidence="12 13">
    <name type="scientific">Photobacterium aphoticum</name>
    <dbReference type="NCBI Taxonomy" id="754436"/>
    <lineage>
        <taxon>Bacteria</taxon>
        <taxon>Pseudomonadati</taxon>
        <taxon>Pseudomonadota</taxon>
        <taxon>Gammaproteobacteria</taxon>
        <taxon>Vibrionales</taxon>
        <taxon>Vibrionaceae</taxon>
        <taxon>Photobacterium</taxon>
    </lineage>
</organism>
<dbReference type="InterPro" id="IPR010275">
    <property type="entry name" value="MepK"/>
</dbReference>
<comment type="cofactor">
    <cofactor evidence="1">
        <name>Zn(2+)</name>
        <dbReference type="ChEBI" id="CHEBI:29105"/>
    </cofactor>
</comment>
<evidence type="ECO:0000256" key="4">
    <source>
        <dbReference type="ARBA" id="ARBA00022723"/>
    </source>
</evidence>
<keyword evidence="7" id="KW-0862">Zinc</keyword>
<evidence type="ECO:0000256" key="5">
    <source>
        <dbReference type="ARBA" id="ARBA00022729"/>
    </source>
</evidence>
<keyword evidence="8" id="KW-0482">Metalloprotease</keyword>
<evidence type="ECO:0000256" key="9">
    <source>
        <dbReference type="ARBA" id="ARBA00023316"/>
    </source>
</evidence>
<dbReference type="PANTHER" id="PTHR37425">
    <property type="match status" value="1"/>
</dbReference>
<evidence type="ECO:0000256" key="7">
    <source>
        <dbReference type="ARBA" id="ARBA00022833"/>
    </source>
</evidence>
<dbReference type="Proteomes" id="UP000029227">
    <property type="component" value="Unassembled WGS sequence"/>
</dbReference>
<evidence type="ECO:0000256" key="6">
    <source>
        <dbReference type="ARBA" id="ARBA00022801"/>
    </source>
</evidence>
<evidence type="ECO:0000256" key="8">
    <source>
        <dbReference type="ARBA" id="ARBA00023049"/>
    </source>
</evidence>
<proteinExistence type="inferred from homology"/>
<dbReference type="AlphaFoldDB" id="A0A090QTM2"/>
<keyword evidence="3" id="KW-0645">Protease</keyword>
<dbReference type="Gene3D" id="3.30.1380.10">
    <property type="match status" value="1"/>
</dbReference>
<sequence>MSEIDYKRRQLLVAGGLTLGASLLVPNWALASPYRAATPRQISLSNIHTNEDLETEYFDGKQYLKAELQKMNYLCRDFRRNEVAKMDRRLFDAITEIQAGLGHKGQVRVISGYRSPATNQALRKTGGVAKKSYHMKGQAIDFNLEGVSLSRIRNAAQELRLGGVGYYPRSGFVHIDTGPVRRWNG</sequence>
<dbReference type="Pfam" id="PF05951">
    <property type="entry name" value="Peptidase_M15_2"/>
    <property type="match status" value="1"/>
</dbReference>
<gene>
    <name evidence="12" type="ORF">JCM19237_3582</name>
</gene>
<evidence type="ECO:0000313" key="12">
    <source>
        <dbReference type="EMBL" id="GAL05199.1"/>
    </source>
</evidence>